<name>A0A9W7LGH5_9STRA</name>
<evidence type="ECO:0000313" key="3">
    <source>
        <dbReference type="Proteomes" id="UP001165065"/>
    </source>
</evidence>
<comment type="caution">
    <text evidence="2">The sequence shown here is derived from an EMBL/GenBank/DDBJ whole genome shotgun (WGS) entry which is preliminary data.</text>
</comment>
<organism evidence="2 3">
    <name type="scientific">Triparma columacea</name>
    <dbReference type="NCBI Taxonomy" id="722753"/>
    <lineage>
        <taxon>Eukaryota</taxon>
        <taxon>Sar</taxon>
        <taxon>Stramenopiles</taxon>
        <taxon>Ochrophyta</taxon>
        <taxon>Bolidophyceae</taxon>
        <taxon>Parmales</taxon>
        <taxon>Triparmaceae</taxon>
        <taxon>Triparma</taxon>
    </lineage>
</organism>
<accession>A0A9W7LGH5</accession>
<evidence type="ECO:0000256" key="1">
    <source>
        <dbReference type="SAM" id="MobiDB-lite"/>
    </source>
</evidence>
<dbReference type="AlphaFoldDB" id="A0A9W7LGH5"/>
<evidence type="ECO:0000313" key="2">
    <source>
        <dbReference type="EMBL" id="GMI49136.1"/>
    </source>
</evidence>
<reference evidence="3" key="1">
    <citation type="journal article" date="2023" name="Commun. Biol.">
        <title>Genome analysis of Parmales, the sister group of diatoms, reveals the evolutionary specialization of diatoms from phago-mixotrophs to photoautotrophs.</title>
        <authorList>
            <person name="Ban H."/>
            <person name="Sato S."/>
            <person name="Yoshikawa S."/>
            <person name="Yamada K."/>
            <person name="Nakamura Y."/>
            <person name="Ichinomiya M."/>
            <person name="Sato N."/>
            <person name="Blanc-Mathieu R."/>
            <person name="Endo H."/>
            <person name="Kuwata A."/>
            <person name="Ogata H."/>
        </authorList>
    </citation>
    <scope>NUCLEOTIDE SEQUENCE [LARGE SCALE GENOMIC DNA]</scope>
</reference>
<gene>
    <name evidence="2" type="ORF">TrCOL_g12928</name>
</gene>
<feature type="region of interest" description="Disordered" evidence="1">
    <location>
        <begin position="27"/>
        <end position="50"/>
    </location>
</feature>
<dbReference type="OrthoDB" id="45666at2759"/>
<proteinExistence type="predicted"/>
<sequence>MSPALRAQGAFEYDLGYYLRSIFGSRRSGSSNLSSAPSRKSSASCRSPNSEVLSGFLPTLCLRSFLNELSSRRPTALKALEDQSETYGPAVLRTFRSKCPGEWNGVKAEVGPDELLRPLREGGGEVKDQRHFDYLCYLLWRVAAREVEGSKERGELLAGVGRSVAGEVMKGSLASLPSEGKLSSIVTLAFKTILDEFVASGLVEGYRVQDGDGVVSGESGTFDPFDGYDDSDFELGREVNLVISLKRPAWLASALQVNGESGLFAPEFLAPALRESLGGTRVGCKPVQNYFVDDVYRPNPTEFYPTEELLQFTLFKK</sequence>
<dbReference type="EMBL" id="BRYA01000469">
    <property type="protein sequence ID" value="GMI49136.1"/>
    <property type="molecule type" value="Genomic_DNA"/>
</dbReference>
<protein>
    <submittedName>
        <fullName evidence="2">Uncharacterized protein</fullName>
    </submittedName>
</protein>
<keyword evidence="3" id="KW-1185">Reference proteome</keyword>
<dbReference type="Proteomes" id="UP001165065">
    <property type="component" value="Unassembled WGS sequence"/>
</dbReference>